<dbReference type="Gene3D" id="3.50.7.10">
    <property type="entry name" value="GroEL"/>
    <property type="match status" value="1"/>
</dbReference>
<feature type="binding site" evidence="6">
    <location>
        <position position="415"/>
    </location>
    <ligand>
        <name>ATP</name>
        <dbReference type="ChEBI" id="CHEBI:30616"/>
    </ligand>
</feature>
<dbReference type="InterPro" id="IPR027413">
    <property type="entry name" value="GROEL-like_equatorial_sf"/>
</dbReference>
<dbReference type="SUPFAM" id="SSF52029">
    <property type="entry name" value="GroEL apical domain-like"/>
    <property type="match status" value="1"/>
</dbReference>
<dbReference type="NCBIfam" id="TIGR02348">
    <property type="entry name" value="GroEL"/>
    <property type="match status" value="1"/>
</dbReference>
<feature type="binding site" evidence="6">
    <location>
        <position position="51"/>
    </location>
    <ligand>
        <name>ATP</name>
        <dbReference type="ChEBI" id="CHEBI:30616"/>
    </ligand>
</feature>
<dbReference type="EMBL" id="RPEM01000016">
    <property type="protein sequence ID" value="TGD41675.1"/>
    <property type="molecule type" value="Genomic_DNA"/>
</dbReference>
<reference evidence="9 10" key="1">
    <citation type="submission" date="2018-11" db="EMBL/GenBank/DDBJ databases">
        <title>Tabrizicola sp. isolated from sediment of alpine lake.</title>
        <authorList>
            <person name="Liu Z."/>
        </authorList>
    </citation>
    <scope>NUCLEOTIDE SEQUENCE [LARGE SCALE GENOMIC DNA]</scope>
    <source>
        <strain evidence="9 10">DRYC-M-16</strain>
    </source>
</reference>
<comment type="caution">
    <text evidence="6">Lacks conserved residue(s) required for the propagation of feature annotation.</text>
</comment>
<keyword evidence="6" id="KW-0963">Cytoplasm</keyword>
<dbReference type="InterPro" id="IPR027409">
    <property type="entry name" value="GroEL-like_apical_dom_sf"/>
</dbReference>
<name>A0ABY2KKI4_9RHOB</name>
<evidence type="ECO:0000256" key="1">
    <source>
        <dbReference type="ARBA" id="ARBA00006607"/>
    </source>
</evidence>
<dbReference type="EC" id="5.6.1.7" evidence="6"/>
<comment type="subunit">
    <text evidence="6 8">Forms a cylinder of 14 subunits composed of two heptameric rings stacked back-to-back. Interacts with the co-chaperonin GroES.</text>
</comment>
<sequence length="534" mass="55533">MTAKEFSFDIEARNRMLAGVDILARAVGVTLGPRGRNVVLENGRGTPHITKDGDTVARAFELKDRFQNMGAQMVKEVASRTNSEAGDGTSTATVLAHAILHEGVKLVAGGANPMDVKRGIDSAAVATVNALRAAARPVDGQSDIAKVGTISANGEADIGAQIAEAMERVGSEGIITVEDNPGLATEIEIVEGMQFSNGYLSPHFVTDTEKAQVAFEDALILLHDGKLGSLQPLLPILEAVIQTGQPLLIVAEDIEGEALSGLVVNKLRGGLKVAAVKAPGFGDLRKAMLDDLATVTGGKVVSRDLGMTVDAAGVEMLGRVRRVKITRETTTLIGGAGTADAVKARATQLHHELDEIPSGREAEALRERLAKLAGGVAILRVGGTSETDVRERRDRVEDALNATRAAVEEGVIVGGGVALVRAGRALDGLTGNNLDENAGIALVRKALSAPLIRIADNAGFDGTFVIGKVRDAETEGFGFDAVRGDYGDLAARGVIDPVKVVRIAFENACSVAGAMITTQVAIADTVSEDEVGVA</sequence>
<dbReference type="NCBIfam" id="NF000592">
    <property type="entry name" value="PRK00013.1"/>
    <property type="match status" value="1"/>
</dbReference>
<dbReference type="NCBIfam" id="NF009488">
    <property type="entry name" value="PRK12850.1"/>
    <property type="match status" value="1"/>
</dbReference>
<dbReference type="InterPro" id="IPR018370">
    <property type="entry name" value="Chaperonin_Cpn60_CS"/>
</dbReference>
<organism evidence="9 10">
    <name type="scientific">Pseudotabrizicola sediminis</name>
    <dbReference type="NCBI Taxonomy" id="2486418"/>
    <lineage>
        <taxon>Bacteria</taxon>
        <taxon>Pseudomonadati</taxon>
        <taxon>Pseudomonadota</taxon>
        <taxon>Alphaproteobacteria</taxon>
        <taxon>Rhodobacterales</taxon>
        <taxon>Paracoccaceae</taxon>
        <taxon>Pseudotabrizicola</taxon>
    </lineage>
</organism>
<keyword evidence="5 6" id="KW-0413">Isomerase</keyword>
<dbReference type="SUPFAM" id="SSF48592">
    <property type="entry name" value="GroEL equatorial domain-like"/>
    <property type="match status" value="1"/>
</dbReference>
<feature type="binding site" evidence="6">
    <location>
        <position position="496"/>
    </location>
    <ligand>
        <name>ATP</name>
        <dbReference type="ChEBI" id="CHEBI:30616"/>
    </ligand>
</feature>
<accession>A0ABY2KKI4</accession>
<dbReference type="PROSITE" id="PS00296">
    <property type="entry name" value="CHAPERONINS_CPN60"/>
    <property type="match status" value="1"/>
</dbReference>
<evidence type="ECO:0000256" key="7">
    <source>
        <dbReference type="RuleBase" id="RU000418"/>
    </source>
</evidence>
<dbReference type="PRINTS" id="PR00298">
    <property type="entry name" value="CHAPERONIN60"/>
</dbReference>
<keyword evidence="3 6" id="KW-0067">ATP-binding</keyword>
<evidence type="ECO:0000313" key="9">
    <source>
        <dbReference type="EMBL" id="TGD41675.1"/>
    </source>
</evidence>
<comment type="caution">
    <text evidence="9">The sequence shown here is derived from an EMBL/GenBank/DDBJ whole genome shotgun (WGS) entry which is preliminary data.</text>
</comment>
<feature type="binding site" evidence="6">
    <location>
        <begin position="30"/>
        <end position="33"/>
    </location>
    <ligand>
        <name>ATP</name>
        <dbReference type="ChEBI" id="CHEBI:30616"/>
    </ligand>
</feature>
<feature type="binding site" evidence="6">
    <location>
        <begin position="480"/>
        <end position="482"/>
    </location>
    <ligand>
        <name>ATP</name>
        <dbReference type="ChEBI" id="CHEBI:30616"/>
    </ligand>
</feature>
<keyword evidence="2 6" id="KW-0547">Nucleotide-binding</keyword>
<dbReference type="NCBIfam" id="NF009487">
    <property type="entry name" value="PRK12849.1"/>
    <property type="match status" value="1"/>
</dbReference>
<dbReference type="RefSeq" id="WP_135433501.1">
    <property type="nucleotide sequence ID" value="NZ_RPEM01000016.1"/>
</dbReference>
<dbReference type="Pfam" id="PF00118">
    <property type="entry name" value="Cpn60_TCP1"/>
    <property type="match status" value="1"/>
</dbReference>
<dbReference type="HAMAP" id="MF_00600">
    <property type="entry name" value="CH60"/>
    <property type="match status" value="1"/>
</dbReference>
<dbReference type="InterPro" id="IPR027410">
    <property type="entry name" value="TCP-1-like_intermed_sf"/>
</dbReference>
<dbReference type="InterPro" id="IPR002423">
    <property type="entry name" value="Cpn60/GroEL/TCP-1"/>
</dbReference>
<dbReference type="Gene3D" id="1.10.560.10">
    <property type="entry name" value="GroEL-like equatorial domain"/>
    <property type="match status" value="1"/>
</dbReference>
<evidence type="ECO:0000256" key="4">
    <source>
        <dbReference type="ARBA" id="ARBA00023186"/>
    </source>
</evidence>
<protein>
    <recommendedName>
        <fullName evidence="6">Chaperonin GroEL</fullName>
        <ecNumber evidence="6">5.6.1.7</ecNumber>
    </recommendedName>
    <alternativeName>
        <fullName evidence="6">60 kDa chaperonin</fullName>
    </alternativeName>
    <alternativeName>
        <fullName evidence="6">Chaperonin-60</fullName>
        <shortName evidence="6">Cpn60</shortName>
    </alternativeName>
</protein>
<dbReference type="Proteomes" id="UP000297741">
    <property type="component" value="Unassembled WGS sequence"/>
</dbReference>
<dbReference type="SUPFAM" id="SSF54849">
    <property type="entry name" value="GroEL-intermediate domain like"/>
    <property type="match status" value="1"/>
</dbReference>
<dbReference type="CDD" id="cd03344">
    <property type="entry name" value="GroEL"/>
    <property type="match status" value="1"/>
</dbReference>
<comment type="subcellular location">
    <subcellularLocation>
        <location evidence="6">Cytoplasm</location>
    </subcellularLocation>
</comment>
<evidence type="ECO:0000256" key="2">
    <source>
        <dbReference type="ARBA" id="ARBA00022741"/>
    </source>
</evidence>
<keyword evidence="10" id="KW-1185">Reference proteome</keyword>
<keyword evidence="4 6" id="KW-0143">Chaperone</keyword>
<dbReference type="Gene3D" id="3.30.260.10">
    <property type="entry name" value="TCP-1-like chaperonin intermediate domain"/>
    <property type="match status" value="1"/>
</dbReference>
<evidence type="ECO:0000256" key="8">
    <source>
        <dbReference type="RuleBase" id="RU000419"/>
    </source>
</evidence>
<dbReference type="PANTHER" id="PTHR45633">
    <property type="entry name" value="60 KDA HEAT SHOCK PROTEIN, MITOCHONDRIAL"/>
    <property type="match status" value="1"/>
</dbReference>
<dbReference type="NCBIfam" id="NF009489">
    <property type="entry name" value="PRK12851.1"/>
    <property type="match status" value="1"/>
</dbReference>
<comment type="function">
    <text evidence="6 8">Together with its co-chaperonin GroES, plays an essential role in assisting protein folding. The GroEL-GroES system forms a nano-cage that allows encapsulation of the non-native substrate proteins and provides a physical environment optimized to promote and accelerate protein folding.</text>
</comment>
<proteinExistence type="inferred from homology"/>
<evidence type="ECO:0000256" key="5">
    <source>
        <dbReference type="ARBA" id="ARBA00023235"/>
    </source>
</evidence>
<evidence type="ECO:0000256" key="6">
    <source>
        <dbReference type="HAMAP-Rule" id="MF_00600"/>
    </source>
</evidence>
<evidence type="ECO:0000313" key="10">
    <source>
        <dbReference type="Proteomes" id="UP000297741"/>
    </source>
</evidence>
<dbReference type="InterPro" id="IPR001844">
    <property type="entry name" value="Cpn60/GroEL"/>
</dbReference>
<comment type="similarity">
    <text evidence="1 6 7">Belongs to the chaperonin (HSP60) family.</text>
</comment>
<evidence type="ECO:0000256" key="3">
    <source>
        <dbReference type="ARBA" id="ARBA00022840"/>
    </source>
</evidence>
<gene>
    <name evidence="6 9" type="primary">groL</name>
    <name evidence="6" type="synonym">groEL</name>
    <name evidence="9" type="ORF">EEB11_17345</name>
</gene>